<dbReference type="GeneID" id="36583702"/>
<dbReference type="PANTHER" id="PTHR22872">
    <property type="entry name" value="BTK-BINDING PROTEIN-RELATED"/>
    <property type="match status" value="1"/>
</dbReference>
<feature type="compositionally biased region" description="Polar residues" evidence="3">
    <location>
        <begin position="1329"/>
        <end position="1339"/>
    </location>
</feature>
<dbReference type="SMART" id="SM00248">
    <property type="entry name" value="ANK"/>
    <property type="match status" value="3"/>
</dbReference>
<feature type="repeat" description="RCC1" evidence="2">
    <location>
        <begin position="327"/>
        <end position="380"/>
    </location>
</feature>
<evidence type="ECO:0000256" key="2">
    <source>
        <dbReference type="PROSITE-ProRule" id="PRU00235"/>
    </source>
</evidence>
<feature type="compositionally biased region" description="Polar residues" evidence="3">
    <location>
        <begin position="1352"/>
        <end position="1361"/>
    </location>
</feature>
<dbReference type="Gene3D" id="1.25.40.20">
    <property type="entry name" value="Ankyrin repeat-containing domain"/>
    <property type="match status" value="1"/>
</dbReference>
<dbReference type="Pfam" id="PF00651">
    <property type="entry name" value="BTB"/>
    <property type="match status" value="1"/>
</dbReference>
<dbReference type="SMART" id="SM00225">
    <property type="entry name" value="BTB"/>
    <property type="match status" value="1"/>
</dbReference>
<sequence length="1570" mass="172780">MSNLLWRYYHNGEVDRFRHLLSNGSHSTQYTPKNYGAGLGAHTVCGSVGSPSGFATSPRAVVKGRKVSGQAGNFGAGKVGNSGLGRAEVNSRDHAGLTILHRAVSSPSESAISFAIALLEHPTIDLYIQDTENGWTALHRALYFGNITMAHAIIEKDIRDPGSQGSSVIKVKDYEGNSPFDVYNATIARRNLQLTGDGTESDDGSNDDTEFVQAESCSDPNSMQTSIDGDEVFTWGSSRNHGLGFKDQDDRQHPEKITLRRPDHLLFRFYREHLESNGAANSANDTSLSLPKSVSELPTLIANRPIIIQDVALSKLHSAILTTDPESNLYICGFGPGGRLGTRDEMTRFSYVPIEGGALAGKKVTKIALGQNHSLAVTSEGSLLSWGTNTFGQLGYTLPRPALKDEEPICATPRQIFGPLKREFIVGAAASALHSVAHTSTSLFTWGKNEGQLGLMDSDSRSLEVQSVPRKVAASLFKASITMVSAINSATIVLLANHTVCVFTHYGYNIVKFPLDEGFTNYHLKSNPLTTRYDTVSNHISQVTAGGDTIAAISTRGDLYTLTVRKHDNTSATSTTNPSKIKDSLSTPERVWALRKGNWDGIKSAGITENGSVIVCTQAGAVWHRVKRAKIKDAFTGSRSFNRKDFKFQRIPGLTKVAAIRSTAFGVYAAIRKDCDVTKTQIAVEQRSLWEDIAPLLSLRGLEASKPLLDDEDTETPRSWTPVLPKDLFDPMKRAVLTSPDLDADIARHLLGQDLDGYDIDICTTTSDVRIPTHGFILARSPVMRNALSQFRRSGAASIPDVLSISSGSVEGRTEIGAGDPKPRIMFQGLDLIVVVNLIIYLYEDTIIDVWHFTRHCPSMAFRYRQVRIELMKTAGHLKLNKLEAAVRLMTEPERQLNVDLNRATHDPRFFDDGDAIIELDGSELRVHSALLCQRCPFFEGMFNGRAAGQWLASRREDISEAVRIDLKHIEPETFRLVLRFLYADVGPELFDDVVSADIDEFSELLLDVMAASNELMLNRLSQICQQVIGRFVSTRNVCSLLNVISPCSVKLFKDSALEYVCLQLESMLENHLLNDLDEELLLELSNVVRANQLNCLPFAKSGRAELLLHERHPSLAEDIHEEKQRRLRDMTFRANLKDDDSRLSSSFRTRVGSLDDMMSFSPSQDKAGRKSKAARNAPFSPSIRPKDSTVDLMFDMDDEDPLGSPKSPLLNATTEVASPHQTDSTGPKLPWNELESRSVPDQELSLPFSNTPGLGIQNMPENAPPSTKTWSSPALPSSKLDMREIMAQASSTRISALSMSLSAQKSKEAAASKQSTPKLSQKERKKQQQQAMRLSMNQPRIELFDHKVDGKTSSPWQVASSGPKMSLKDVLNQPIHSSPPVHNKNLGPPIPSKPMTTRRTASPDTRFSGQNRSASNKNITKMQPRSVGPSKAATPPPSSKSMPIIPHSKSYTQPAGKAEPSLQLSMADIIGQQRREQEVVREAVAKRSLQEIQEEQAFQEWWDQESRRAQEEEAAKANNSTSSLRRGGKTRGGSRGKSGGRERGGRGRGDDRAGRGRGRGQEKTSNVMQ</sequence>
<evidence type="ECO:0000313" key="6">
    <source>
        <dbReference type="Proteomes" id="UP000235371"/>
    </source>
</evidence>
<evidence type="ECO:0000259" key="4">
    <source>
        <dbReference type="PROSITE" id="PS50097"/>
    </source>
</evidence>
<dbReference type="RefSeq" id="XP_024731469.1">
    <property type="nucleotide sequence ID" value="XM_024875623.1"/>
</dbReference>
<dbReference type="InterPro" id="IPR051625">
    <property type="entry name" value="Signaling_Regulatory_Domain"/>
</dbReference>
<feature type="compositionally biased region" description="Basic and acidic residues" evidence="3">
    <location>
        <begin position="1505"/>
        <end position="1516"/>
    </location>
</feature>
<dbReference type="OrthoDB" id="1893551at2759"/>
<dbReference type="InterPro" id="IPR002110">
    <property type="entry name" value="Ankyrin_rpt"/>
</dbReference>
<dbReference type="Proteomes" id="UP000235371">
    <property type="component" value="Unassembled WGS sequence"/>
</dbReference>
<feature type="region of interest" description="Disordered" evidence="3">
    <location>
        <begin position="1293"/>
        <end position="1480"/>
    </location>
</feature>
<organism evidence="5 6">
    <name type="scientific">Hyaloscypha bicolor E</name>
    <dbReference type="NCBI Taxonomy" id="1095630"/>
    <lineage>
        <taxon>Eukaryota</taxon>
        <taxon>Fungi</taxon>
        <taxon>Dikarya</taxon>
        <taxon>Ascomycota</taxon>
        <taxon>Pezizomycotina</taxon>
        <taxon>Leotiomycetes</taxon>
        <taxon>Helotiales</taxon>
        <taxon>Hyaloscyphaceae</taxon>
        <taxon>Hyaloscypha</taxon>
        <taxon>Hyaloscypha bicolor</taxon>
    </lineage>
</organism>
<dbReference type="STRING" id="1095630.A0A2J6SUW3"/>
<evidence type="ECO:0000256" key="1">
    <source>
        <dbReference type="ARBA" id="ARBA00022737"/>
    </source>
</evidence>
<feature type="compositionally biased region" description="Basic and acidic residues" evidence="3">
    <location>
        <begin position="1540"/>
        <end position="1563"/>
    </location>
</feature>
<accession>A0A2J6SUW3</accession>
<dbReference type="Gene3D" id="2.130.10.30">
    <property type="entry name" value="Regulator of chromosome condensation 1/beta-lactamase-inhibitor protein II"/>
    <property type="match status" value="1"/>
</dbReference>
<dbReference type="SUPFAM" id="SSF48403">
    <property type="entry name" value="Ankyrin repeat"/>
    <property type="match status" value="1"/>
</dbReference>
<name>A0A2J6SUW3_9HELO</name>
<dbReference type="PROSITE" id="PS50012">
    <property type="entry name" value="RCC1_3"/>
    <property type="match status" value="3"/>
</dbReference>
<feature type="compositionally biased region" description="Polar residues" evidence="3">
    <location>
        <begin position="1211"/>
        <end position="1226"/>
    </location>
</feature>
<feature type="repeat" description="RCC1" evidence="2">
    <location>
        <begin position="441"/>
        <end position="497"/>
    </location>
</feature>
<feature type="compositionally biased region" description="Polar residues" evidence="3">
    <location>
        <begin position="1293"/>
        <end position="1302"/>
    </location>
</feature>
<protein>
    <recommendedName>
        <fullName evidence="4">BTB domain-containing protein</fullName>
    </recommendedName>
</protein>
<feature type="compositionally biased region" description="Acidic residues" evidence="3">
    <location>
        <begin position="199"/>
        <end position="210"/>
    </location>
</feature>
<dbReference type="EMBL" id="KZ613859">
    <property type="protein sequence ID" value="PMD54565.1"/>
    <property type="molecule type" value="Genomic_DNA"/>
</dbReference>
<reference evidence="5 6" key="1">
    <citation type="submission" date="2016-04" db="EMBL/GenBank/DDBJ databases">
        <title>A degradative enzymes factory behind the ericoid mycorrhizal symbiosis.</title>
        <authorList>
            <consortium name="DOE Joint Genome Institute"/>
            <person name="Martino E."/>
            <person name="Morin E."/>
            <person name="Grelet G."/>
            <person name="Kuo A."/>
            <person name="Kohler A."/>
            <person name="Daghino S."/>
            <person name="Barry K."/>
            <person name="Choi C."/>
            <person name="Cichocki N."/>
            <person name="Clum A."/>
            <person name="Copeland A."/>
            <person name="Hainaut M."/>
            <person name="Haridas S."/>
            <person name="Labutti K."/>
            <person name="Lindquist E."/>
            <person name="Lipzen A."/>
            <person name="Khouja H.-R."/>
            <person name="Murat C."/>
            <person name="Ohm R."/>
            <person name="Olson A."/>
            <person name="Spatafora J."/>
            <person name="Veneault-Fourrey C."/>
            <person name="Henrissat B."/>
            <person name="Grigoriev I."/>
            <person name="Martin F."/>
            <person name="Perotto S."/>
        </authorList>
    </citation>
    <scope>NUCLEOTIDE SEQUENCE [LARGE SCALE GENOMIC DNA]</scope>
    <source>
        <strain evidence="5 6">E</strain>
    </source>
</reference>
<feature type="repeat" description="RCC1" evidence="2">
    <location>
        <begin position="381"/>
        <end position="441"/>
    </location>
</feature>
<dbReference type="Gene3D" id="3.30.710.10">
    <property type="entry name" value="Potassium Channel Kv1.1, Chain A"/>
    <property type="match status" value="1"/>
</dbReference>
<keyword evidence="6" id="KW-1185">Reference proteome</keyword>
<feature type="compositionally biased region" description="Polar residues" evidence="3">
    <location>
        <begin position="215"/>
        <end position="225"/>
    </location>
</feature>
<dbReference type="PANTHER" id="PTHR22872:SF2">
    <property type="entry name" value="INHIBITOR OF BRUTON TYROSINE KINASE"/>
    <property type="match status" value="1"/>
</dbReference>
<dbReference type="CDD" id="cd18186">
    <property type="entry name" value="BTB_POZ_ZBTB_KLHL-like"/>
    <property type="match status" value="1"/>
</dbReference>
<proteinExistence type="predicted"/>
<evidence type="ECO:0000256" key="3">
    <source>
        <dbReference type="SAM" id="MobiDB-lite"/>
    </source>
</evidence>
<dbReference type="InterPro" id="IPR009091">
    <property type="entry name" value="RCC1/BLIP-II"/>
</dbReference>
<gene>
    <name evidence="5" type="ORF">K444DRAFT_539396</name>
</gene>
<dbReference type="InterPro" id="IPR011333">
    <property type="entry name" value="SKP1/BTB/POZ_sf"/>
</dbReference>
<dbReference type="InterPro" id="IPR000408">
    <property type="entry name" value="Reg_chr_condens"/>
</dbReference>
<dbReference type="InterPro" id="IPR000210">
    <property type="entry name" value="BTB/POZ_dom"/>
</dbReference>
<feature type="domain" description="BTB" evidence="4">
    <location>
        <begin position="914"/>
        <end position="985"/>
    </location>
</feature>
<feature type="region of interest" description="Disordered" evidence="3">
    <location>
        <begin position="195"/>
        <end position="225"/>
    </location>
</feature>
<feature type="region of interest" description="Disordered" evidence="3">
    <location>
        <begin position="1504"/>
        <end position="1570"/>
    </location>
</feature>
<dbReference type="Pfam" id="PF12796">
    <property type="entry name" value="Ank_2"/>
    <property type="match status" value="1"/>
</dbReference>
<dbReference type="InParanoid" id="A0A2J6SUW3"/>
<dbReference type="SUPFAM" id="SSF54695">
    <property type="entry name" value="POZ domain"/>
    <property type="match status" value="1"/>
</dbReference>
<dbReference type="InterPro" id="IPR036770">
    <property type="entry name" value="Ankyrin_rpt-contain_sf"/>
</dbReference>
<dbReference type="Pfam" id="PF13540">
    <property type="entry name" value="RCC1_2"/>
    <property type="match status" value="1"/>
</dbReference>
<dbReference type="PROSITE" id="PS50097">
    <property type="entry name" value="BTB"/>
    <property type="match status" value="1"/>
</dbReference>
<keyword evidence="1" id="KW-0677">Repeat</keyword>
<evidence type="ECO:0000313" key="5">
    <source>
        <dbReference type="EMBL" id="PMD54565.1"/>
    </source>
</evidence>
<feature type="compositionally biased region" description="Low complexity" evidence="3">
    <location>
        <begin position="1430"/>
        <end position="1451"/>
    </location>
</feature>
<dbReference type="SUPFAM" id="SSF50985">
    <property type="entry name" value="RCC1/BLIP-II"/>
    <property type="match status" value="1"/>
</dbReference>
<feature type="compositionally biased region" description="Polar residues" evidence="3">
    <location>
        <begin position="1395"/>
        <end position="1424"/>
    </location>
</feature>
<feature type="region of interest" description="Disordered" evidence="3">
    <location>
        <begin position="1156"/>
        <end position="1230"/>
    </location>
</feature>